<dbReference type="InterPro" id="IPR036965">
    <property type="entry name" value="Terpene_synth_N_sf"/>
</dbReference>
<dbReference type="InterPro" id="IPR001906">
    <property type="entry name" value="Terpene_synth_N"/>
</dbReference>
<dbReference type="GO" id="GO:0000287">
    <property type="term" value="F:magnesium ion binding"/>
    <property type="evidence" value="ECO:0007669"/>
    <property type="project" value="InterPro"/>
</dbReference>
<evidence type="ECO:0000313" key="9">
    <source>
        <dbReference type="Proteomes" id="UP000091857"/>
    </source>
</evidence>
<dbReference type="EMBL" id="CM004398">
    <property type="protein sequence ID" value="OAY36023.1"/>
    <property type="molecule type" value="Genomic_DNA"/>
</dbReference>
<sequence>MALQLFASYPICSFTKQPSRTCSFRLLKLGNIFSPRGCLVSPKLAKKTIVRRSANYQPPIWDFYFVQSLKSEYEGEVYTNRTSKLKEEVRLMLKQAMDPLDQLQLIDTLQRLGLSYHFEDEIKRILLSISSHNNTGMREDLYATALEFRLLRQHGYKIPQEIFNSFLDEMGSFKECLCEDWEAILSLYEASFLSEEGENILQNARDFTATCLRKFVQQSQDQNLSKLISHALEIPLHWRMQRLDTRWFIDAYERKQGMNPLLLELAKLDFNNVQITHQNDLKHMSRWWRSTGLGEKLSFARDRLMENFFWTIGMIFKPQFSNFRRMMTKVNVLITTIDDIYDVYGTLDELDLFTDAVQRWDVNAMEQLPHYMKICYLCLHNSINEIAFDVLREQGFYIIPYLNKAWADLCKSYLLEAKWYHTGYTPSLQEYINNAWISSSGPVILIHTYFLINSAITNDALTCLEEYSNIIGCSSVIVRLADDLATSSNELKRGDVPKSIQCYMHETGVSEAKARDHIRFLISETWNEMNKERALDSPFSENFISAAFDLARIAQCIYQHGDGHGIGNCETKERVVSLLIQPIPCKISAV</sequence>
<dbReference type="OMA" id="WKRMNEE"/>
<protein>
    <submittedName>
        <fullName evidence="8">Uncharacterized protein</fullName>
    </submittedName>
</protein>
<keyword evidence="4" id="KW-0460">Magnesium</keyword>
<evidence type="ECO:0000256" key="3">
    <source>
        <dbReference type="ARBA" id="ARBA00022723"/>
    </source>
</evidence>
<gene>
    <name evidence="8" type="ORF">MANES_12G149100v8</name>
</gene>
<evidence type="ECO:0000256" key="1">
    <source>
        <dbReference type="ARBA" id="ARBA00001946"/>
    </source>
</evidence>
<keyword evidence="3" id="KW-0479">Metal-binding</keyword>
<dbReference type="SFLD" id="SFLDG01014">
    <property type="entry name" value="Terpene_Cyclase_Like_1_N-term"/>
    <property type="match status" value="1"/>
</dbReference>
<dbReference type="SUPFAM" id="SSF48576">
    <property type="entry name" value="Terpenoid synthases"/>
    <property type="match status" value="1"/>
</dbReference>
<dbReference type="InterPro" id="IPR050148">
    <property type="entry name" value="Terpene_synthase-like"/>
</dbReference>
<feature type="domain" description="Terpene synthase N-terminal" evidence="6">
    <location>
        <begin position="60"/>
        <end position="232"/>
    </location>
</feature>
<comment type="similarity">
    <text evidence="2">Belongs to the terpene synthase family.</text>
</comment>
<dbReference type="InterPro" id="IPR008930">
    <property type="entry name" value="Terpenoid_cyclase/PrenylTrfase"/>
</dbReference>
<dbReference type="SFLD" id="SFLDG01019">
    <property type="entry name" value="Terpene_Cyclase_Like_1_C_Termi"/>
    <property type="match status" value="1"/>
</dbReference>
<dbReference type="Gene3D" id="1.50.10.130">
    <property type="entry name" value="Terpene synthase, N-terminal domain"/>
    <property type="match status" value="1"/>
</dbReference>
<dbReference type="GO" id="GO:0010333">
    <property type="term" value="F:terpene synthase activity"/>
    <property type="evidence" value="ECO:0000318"/>
    <property type="project" value="GO_Central"/>
</dbReference>
<dbReference type="InterPro" id="IPR008949">
    <property type="entry name" value="Isoprenoid_synthase_dom_sf"/>
</dbReference>
<dbReference type="SFLD" id="SFLDG01604">
    <property type="entry name" value="Terpene_Cyclase_Like_1_C_Termi"/>
    <property type="match status" value="1"/>
</dbReference>
<dbReference type="Pfam" id="PF01397">
    <property type="entry name" value="Terpene_synth"/>
    <property type="match status" value="1"/>
</dbReference>
<comment type="caution">
    <text evidence="8">The sequence shown here is derived from an EMBL/GenBank/DDBJ whole genome shotgun (WGS) entry which is preliminary data.</text>
</comment>
<dbReference type="PANTHER" id="PTHR31225">
    <property type="entry name" value="OS04G0344100 PROTEIN-RELATED"/>
    <property type="match status" value="1"/>
</dbReference>
<dbReference type="FunFam" id="1.50.10.130:FF:000001">
    <property type="entry name" value="Isoprene synthase, chloroplastic"/>
    <property type="match status" value="1"/>
</dbReference>
<reference evidence="9" key="1">
    <citation type="journal article" date="2016" name="Nat. Biotechnol.">
        <title>Sequencing wild and cultivated cassava and related species reveals extensive interspecific hybridization and genetic diversity.</title>
        <authorList>
            <person name="Bredeson J.V."/>
            <person name="Lyons J.B."/>
            <person name="Prochnik S.E."/>
            <person name="Wu G.A."/>
            <person name="Ha C.M."/>
            <person name="Edsinger-Gonzales E."/>
            <person name="Grimwood J."/>
            <person name="Schmutz J."/>
            <person name="Rabbi I.Y."/>
            <person name="Egesi C."/>
            <person name="Nauluvula P."/>
            <person name="Lebot V."/>
            <person name="Ndunguru J."/>
            <person name="Mkamilo G."/>
            <person name="Bart R.S."/>
            <person name="Setter T.L."/>
            <person name="Gleadow R.M."/>
            <person name="Kulakow P."/>
            <person name="Ferguson M.E."/>
            <person name="Rounsley S."/>
            <person name="Rokhsar D.S."/>
        </authorList>
    </citation>
    <scope>NUCLEOTIDE SEQUENCE [LARGE SCALE GENOMIC DNA]</scope>
    <source>
        <strain evidence="9">cv. AM560-2</strain>
    </source>
</reference>
<dbReference type="SFLD" id="SFLDS00005">
    <property type="entry name" value="Isoprenoid_Synthase_Type_I"/>
    <property type="match status" value="1"/>
</dbReference>
<dbReference type="FunFam" id="1.10.600.10:FF:000007">
    <property type="entry name" value="Isoprene synthase, chloroplastic"/>
    <property type="match status" value="1"/>
</dbReference>
<proteinExistence type="inferred from homology"/>
<dbReference type="SUPFAM" id="SSF48239">
    <property type="entry name" value="Terpenoid cyclases/Protein prenyltransferases"/>
    <property type="match status" value="1"/>
</dbReference>
<dbReference type="InterPro" id="IPR005630">
    <property type="entry name" value="Terpene_synthase_metal-bd"/>
</dbReference>
<evidence type="ECO:0000259" key="6">
    <source>
        <dbReference type="Pfam" id="PF01397"/>
    </source>
</evidence>
<evidence type="ECO:0000256" key="5">
    <source>
        <dbReference type="ARBA" id="ARBA00023239"/>
    </source>
</evidence>
<dbReference type="PANTHER" id="PTHR31225:SF9">
    <property type="entry name" value="TERPENE SYNTHASE 10"/>
    <property type="match status" value="1"/>
</dbReference>
<dbReference type="Pfam" id="PF03936">
    <property type="entry name" value="Terpene_synth_C"/>
    <property type="match status" value="1"/>
</dbReference>
<dbReference type="CDD" id="cd00684">
    <property type="entry name" value="Terpene_cyclase_plant_C1"/>
    <property type="match status" value="1"/>
</dbReference>
<feature type="domain" description="Terpene synthase metal-binding" evidence="7">
    <location>
        <begin position="291"/>
        <end position="528"/>
    </location>
</feature>
<evidence type="ECO:0000259" key="7">
    <source>
        <dbReference type="Pfam" id="PF03936"/>
    </source>
</evidence>
<evidence type="ECO:0000313" key="8">
    <source>
        <dbReference type="EMBL" id="OAY36023.1"/>
    </source>
</evidence>
<dbReference type="Gramene" id="Manes.12G149100.1.v8.1">
    <property type="protein sequence ID" value="Manes.12G149100.1.v8.1.CDS"/>
    <property type="gene ID" value="Manes.12G149100.v8.1"/>
</dbReference>
<dbReference type="InterPro" id="IPR034741">
    <property type="entry name" value="Terpene_cyclase-like_1_C"/>
</dbReference>
<dbReference type="Gene3D" id="1.10.600.10">
    <property type="entry name" value="Farnesyl Diphosphate Synthase"/>
    <property type="match status" value="1"/>
</dbReference>
<organism evidence="8 9">
    <name type="scientific">Manihot esculenta</name>
    <name type="common">Cassava</name>
    <name type="synonym">Jatropha manihot</name>
    <dbReference type="NCBI Taxonomy" id="3983"/>
    <lineage>
        <taxon>Eukaryota</taxon>
        <taxon>Viridiplantae</taxon>
        <taxon>Streptophyta</taxon>
        <taxon>Embryophyta</taxon>
        <taxon>Tracheophyta</taxon>
        <taxon>Spermatophyta</taxon>
        <taxon>Magnoliopsida</taxon>
        <taxon>eudicotyledons</taxon>
        <taxon>Gunneridae</taxon>
        <taxon>Pentapetalae</taxon>
        <taxon>rosids</taxon>
        <taxon>fabids</taxon>
        <taxon>Malpighiales</taxon>
        <taxon>Euphorbiaceae</taxon>
        <taxon>Crotonoideae</taxon>
        <taxon>Manihoteae</taxon>
        <taxon>Manihot</taxon>
    </lineage>
</organism>
<dbReference type="InterPro" id="IPR044814">
    <property type="entry name" value="Terpene_cyclase_plant_C1"/>
</dbReference>
<dbReference type="GO" id="GO:0016102">
    <property type="term" value="P:diterpenoid biosynthetic process"/>
    <property type="evidence" value="ECO:0007669"/>
    <property type="project" value="InterPro"/>
</dbReference>
<accession>A0A2C9UY68</accession>
<keyword evidence="9" id="KW-1185">Reference proteome</keyword>
<dbReference type="GO" id="GO:0046246">
    <property type="term" value="P:terpene biosynthetic process"/>
    <property type="evidence" value="ECO:0000318"/>
    <property type="project" value="GO_Central"/>
</dbReference>
<comment type="cofactor">
    <cofactor evidence="1">
        <name>Mg(2+)</name>
        <dbReference type="ChEBI" id="CHEBI:18420"/>
    </cofactor>
</comment>
<name>A0A2C9UY68_MANES</name>
<evidence type="ECO:0000256" key="4">
    <source>
        <dbReference type="ARBA" id="ARBA00022842"/>
    </source>
</evidence>
<dbReference type="STRING" id="3983.A0A2C9UY68"/>
<keyword evidence="5" id="KW-0456">Lyase</keyword>
<dbReference type="Proteomes" id="UP000091857">
    <property type="component" value="Chromosome 12"/>
</dbReference>
<dbReference type="OrthoDB" id="825477at2759"/>
<evidence type="ECO:0000256" key="2">
    <source>
        <dbReference type="ARBA" id="ARBA00006333"/>
    </source>
</evidence>
<dbReference type="AlphaFoldDB" id="A0A2C9UY68"/>